<reference evidence="1 2" key="1">
    <citation type="journal article" date="2015" name="Sci. Rep.">
        <title>The power of single molecule real-time sequencing technology in the de novo assembly of a eukaryotic genome.</title>
        <authorList>
            <person name="Sakai H."/>
            <person name="Naito K."/>
            <person name="Ogiso-Tanaka E."/>
            <person name="Takahashi Y."/>
            <person name="Iseki K."/>
            <person name="Muto C."/>
            <person name="Satou K."/>
            <person name="Teruya K."/>
            <person name="Shiroma A."/>
            <person name="Shimoji M."/>
            <person name="Hirano T."/>
            <person name="Itoh T."/>
            <person name="Kaga A."/>
            <person name="Tomooka N."/>
        </authorList>
    </citation>
    <scope>NUCLEOTIDE SEQUENCE [LARGE SCALE GENOMIC DNA]</scope>
    <source>
        <strain evidence="2">cv. Shumari</strain>
    </source>
</reference>
<evidence type="ECO:0000313" key="2">
    <source>
        <dbReference type="Proteomes" id="UP000291084"/>
    </source>
</evidence>
<dbReference type="AlphaFoldDB" id="A0A0S3ST98"/>
<proteinExistence type="predicted"/>
<gene>
    <name evidence="1" type="primary">Vigan.08G293600</name>
    <name evidence="1" type="ORF">VIGAN_08293600</name>
</gene>
<keyword evidence="2" id="KW-1185">Reference proteome</keyword>
<sequence>MFLCNRRTILPHWNRSVALELSFSLSRTRVVPLLEPLSNPNLKSPLSNAVKASSIERTGGLRSVFPKCGCASLPEQSRSANTVVRPPWFAENFIWLEILICETLGWFVLIGRDKLELQLPSAPGSCDVWFDLSYWWWKIQVACDGGRFRLHVMVEDEGVANFDDVIRVQW</sequence>
<dbReference type="EMBL" id="AP015041">
    <property type="protein sequence ID" value="BAT96063.1"/>
    <property type="molecule type" value="Genomic_DNA"/>
</dbReference>
<accession>A0A0S3ST98</accession>
<dbReference type="Proteomes" id="UP000291084">
    <property type="component" value="Chromosome 8"/>
</dbReference>
<name>A0A0S3ST98_PHAAN</name>
<protein>
    <submittedName>
        <fullName evidence="1">Uncharacterized protein</fullName>
    </submittedName>
</protein>
<organism evidence="1 2">
    <name type="scientific">Vigna angularis var. angularis</name>
    <dbReference type="NCBI Taxonomy" id="157739"/>
    <lineage>
        <taxon>Eukaryota</taxon>
        <taxon>Viridiplantae</taxon>
        <taxon>Streptophyta</taxon>
        <taxon>Embryophyta</taxon>
        <taxon>Tracheophyta</taxon>
        <taxon>Spermatophyta</taxon>
        <taxon>Magnoliopsida</taxon>
        <taxon>eudicotyledons</taxon>
        <taxon>Gunneridae</taxon>
        <taxon>Pentapetalae</taxon>
        <taxon>rosids</taxon>
        <taxon>fabids</taxon>
        <taxon>Fabales</taxon>
        <taxon>Fabaceae</taxon>
        <taxon>Papilionoideae</taxon>
        <taxon>50 kb inversion clade</taxon>
        <taxon>NPAAA clade</taxon>
        <taxon>indigoferoid/millettioid clade</taxon>
        <taxon>Phaseoleae</taxon>
        <taxon>Vigna</taxon>
    </lineage>
</organism>
<evidence type="ECO:0000313" key="1">
    <source>
        <dbReference type="EMBL" id="BAT96063.1"/>
    </source>
</evidence>